<evidence type="ECO:0000313" key="3">
    <source>
        <dbReference type="EMBL" id="MBE9575747.1"/>
    </source>
</evidence>
<dbReference type="RefSeq" id="WP_194093629.1">
    <property type="nucleotide sequence ID" value="NZ_JADFTZ010000001.1"/>
</dbReference>
<feature type="domain" description="Glycosyltransferase subfamily 4-like N-terminal" evidence="2">
    <location>
        <begin position="15"/>
        <end position="176"/>
    </location>
</feature>
<dbReference type="Pfam" id="PF00534">
    <property type="entry name" value="Glycos_transf_1"/>
    <property type="match status" value="1"/>
</dbReference>
<evidence type="ECO:0000259" key="2">
    <source>
        <dbReference type="Pfam" id="PF13439"/>
    </source>
</evidence>
<proteinExistence type="predicted"/>
<dbReference type="InterPro" id="IPR028098">
    <property type="entry name" value="Glyco_trans_4-like_N"/>
</dbReference>
<gene>
    <name evidence="3" type="ORF">IM755_03410</name>
</gene>
<evidence type="ECO:0000259" key="1">
    <source>
        <dbReference type="Pfam" id="PF00534"/>
    </source>
</evidence>
<reference evidence="3 4" key="1">
    <citation type="submission" date="2020-10" db="EMBL/GenBank/DDBJ databases">
        <title>The genome sequence of Flavobacterium aquaticum 1Y8A.</title>
        <authorList>
            <person name="Liu Y."/>
        </authorList>
    </citation>
    <scope>NUCLEOTIDE SEQUENCE [LARGE SCALE GENOMIC DNA]</scope>
    <source>
        <strain evidence="3 4">1Y8A</strain>
    </source>
</reference>
<protein>
    <submittedName>
        <fullName evidence="3">Glycosyltransferase family 4 protein</fullName>
    </submittedName>
</protein>
<accession>A0ABR9WPB2</accession>
<dbReference type="SUPFAM" id="SSF53756">
    <property type="entry name" value="UDP-Glycosyltransferase/glycogen phosphorylase"/>
    <property type="match status" value="1"/>
</dbReference>
<sequence length="386" mass="44179">MKNVLIVNQSAELYGADKAILELINNFPENYAPIVVLHEEGPLKQLLEKKGIQVIYSSVIKVKRGILKPSFFIKLPFEIIKSFFSIKRQLKGKKIHLIHSNATSVFIGAFYSFFFRIPHLWHVHEIIEKPKRIALIYPKIIHFFSDKVIFNSIATSNHFTSIYPKIKSKSNIIYNGQERNINKIDEVEIAKIKSSISSEIKNKVLIGLIGRISQIKGQDLMLDAFVILQKKHSDIHLVFIGSAVKGKEEYLDRILKKIEENSLQSKVSFVDFQENIWPYYDIIDITVVPSTEKESFGLVATEAMLSKKPVIAANHGGLVEIVKDHETGLLFEANNAKDLVEKISLLLENPELIKIYGENGFKRVNENFSTKKYVKSFSDEYEKLTR</sequence>
<keyword evidence="4" id="KW-1185">Reference proteome</keyword>
<dbReference type="PANTHER" id="PTHR12526">
    <property type="entry name" value="GLYCOSYLTRANSFERASE"/>
    <property type="match status" value="1"/>
</dbReference>
<comment type="caution">
    <text evidence="3">The sequence shown here is derived from an EMBL/GenBank/DDBJ whole genome shotgun (WGS) entry which is preliminary data.</text>
</comment>
<dbReference type="InterPro" id="IPR001296">
    <property type="entry name" value="Glyco_trans_1"/>
</dbReference>
<dbReference type="Pfam" id="PF13439">
    <property type="entry name" value="Glyco_transf_4"/>
    <property type="match status" value="1"/>
</dbReference>
<dbReference type="EMBL" id="JADFTZ010000001">
    <property type="protein sequence ID" value="MBE9575747.1"/>
    <property type="molecule type" value="Genomic_DNA"/>
</dbReference>
<feature type="domain" description="Glycosyl transferase family 1" evidence="1">
    <location>
        <begin position="199"/>
        <end position="362"/>
    </location>
</feature>
<name>A0ABR9WPB2_9FLAO</name>
<organism evidence="3 4">
    <name type="scientific">Flavobacterium proteolyticum</name>
    <dbReference type="NCBI Taxonomy" id="2911683"/>
    <lineage>
        <taxon>Bacteria</taxon>
        <taxon>Pseudomonadati</taxon>
        <taxon>Bacteroidota</taxon>
        <taxon>Flavobacteriia</taxon>
        <taxon>Flavobacteriales</taxon>
        <taxon>Flavobacteriaceae</taxon>
        <taxon>Flavobacterium</taxon>
    </lineage>
</organism>
<evidence type="ECO:0000313" key="4">
    <source>
        <dbReference type="Proteomes" id="UP000656274"/>
    </source>
</evidence>
<dbReference type="Gene3D" id="3.40.50.2000">
    <property type="entry name" value="Glycogen Phosphorylase B"/>
    <property type="match status" value="2"/>
</dbReference>
<dbReference type="CDD" id="cd03801">
    <property type="entry name" value="GT4_PimA-like"/>
    <property type="match status" value="1"/>
</dbReference>
<dbReference type="Proteomes" id="UP000656274">
    <property type="component" value="Unassembled WGS sequence"/>
</dbReference>